<dbReference type="GO" id="GO:0022625">
    <property type="term" value="C:cytosolic large ribosomal subunit"/>
    <property type="evidence" value="ECO:0007669"/>
    <property type="project" value="TreeGrafter"/>
</dbReference>
<feature type="compositionally biased region" description="Basic and acidic residues" evidence="7">
    <location>
        <begin position="1"/>
        <end position="13"/>
    </location>
</feature>
<feature type="region of interest" description="Disordered" evidence="7">
    <location>
        <begin position="1"/>
        <end position="65"/>
    </location>
</feature>
<protein>
    <recommendedName>
        <fullName evidence="5">Large ribosomal subunit protein uL15</fullName>
    </recommendedName>
</protein>
<evidence type="ECO:0000256" key="7">
    <source>
        <dbReference type="SAM" id="MobiDB-lite"/>
    </source>
</evidence>
<keyword evidence="5" id="KW-0694">RNA-binding</keyword>
<comment type="caution">
    <text evidence="9">The sequence shown here is derived from an EMBL/GenBank/DDBJ whole genome shotgun (WGS) entry which is preliminary data.</text>
</comment>
<feature type="compositionally biased region" description="Gly residues" evidence="7">
    <location>
        <begin position="42"/>
        <end position="52"/>
    </location>
</feature>
<keyword evidence="4 5" id="KW-0687">Ribonucleoprotein</keyword>
<gene>
    <name evidence="5" type="primary">rplO</name>
    <name evidence="9" type="ORF">BHF71_04595</name>
</gene>
<keyword evidence="10" id="KW-1185">Reference proteome</keyword>
<keyword evidence="2 5" id="KW-0699">rRNA-binding</keyword>
<dbReference type="Proteomes" id="UP000243739">
    <property type="component" value="Unassembled WGS sequence"/>
</dbReference>
<keyword evidence="3 5" id="KW-0689">Ribosomal protein</keyword>
<reference evidence="9 10" key="1">
    <citation type="submission" date="2016-09" db="EMBL/GenBank/DDBJ databases">
        <title>Draft genome sequence for the type strain of Vulcanibacillus modesticaldus BR, a strictly anaerobic, moderately thermophilic, and nitrate-reducing bacterium from deep sea-hydrothermal vents of the Mid-Atlantic Ridge.</title>
        <authorList>
            <person name="Abin C.A."/>
            <person name="Hollibaugh J.T."/>
        </authorList>
    </citation>
    <scope>NUCLEOTIDE SEQUENCE [LARGE SCALE GENOMIC DNA]</scope>
    <source>
        <strain evidence="9 10">BR</strain>
    </source>
</reference>
<evidence type="ECO:0000313" key="10">
    <source>
        <dbReference type="Proteomes" id="UP000243739"/>
    </source>
</evidence>
<dbReference type="AlphaFoldDB" id="A0A1D2YS39"/>
<dbReference type="RefSeq" id="WP_069657655.1">
    <property type="nucleotide sequence ID" value="NZ_MIJF01000089.1"/>
</dbReference>
<name>A0A1D2YS39_9BACI</name>
<dbReference type="Gene3D" id="3.100.10.10">
    <property type="match status" value="1"/>
</dbReference>
<dbReference type="PANTHER" id="PTHR12934:SF11">
    <property type="entry name" value="LARGE RIBOSOMAL SUBUNIT PROTEIN UL15M"/>
    <property type="match status" value="1"/>
</dbReference>
<evidence type="ECO:0000256" key="3">
    <source>
        <dbReference type="ARBA" id="ARBA00022980"/>
    </source>
</evidence>
<dbReference type="InterPro" id="IPR001196">
    <property type="entry name" value="Ribosomal_uL15_CS"/>
</dbReference>
<feature type="domain" description="Large ribosomal subunit protein uL15/eL18" evidence="8">
    <location>
        <begin position="77"/>
        <end position="143"/>
    </location>
</feature>
<evidence type="ECO:0000256" key="2">
    <source>
        <dbReference type="ARBA" id="ARBA00022730"/>
    </source>
</evidence>
<dbReference type="InterPro" id="IPR021131">
    <property type="entry name" value="Ribosomal_uL15/eL18"/>
</dbReference>
<proteinExistence type="inferred from homology"/>
<comment type="similarity">
    <text evidence="1 5 6">Belongs to the universal ribosomal protein uL15 family.</text>
</comment>
<dbReference type="InterPro" id="IPR036227">
    <property type="entry name" value="Ribosomal_uL15/eL18_sf"/>
</dbReference>
<dbReference type="Pfam" id="PF00828">
    <property type="entry name" value="Ribosomal_L27A"/>
    <property type="match status" value="1"/>
</dbReference>
<organism evidence="9 10">
    <name type="scientific">Vulcanibacillus modesticaldus</name>
    <dbReference type="NCBI Taxonomy" id="337097"/>
    <lineage>
        <taxon>Bacteria</taxon>
        <taxon>Bacillati</taxon>
        <taxon>Bacillota</taxon>
        <taxon>Bacilli</taxon>
        <taxon>Bacillales</taxon>
        <taxon>Bacillaceae</taxon>
        <taxon>Vulcanibacillus</taxon>
    </lineage>
</organism>
<dbReference type="GO" id="GO:0019843">
    <property type="term" value="F:rRNA binding"/>
    <property type="evidence" value="ECO:0007669"/>
    <property type="project" value="UniProtKB-UniRule"/>
</dbReference>
<evidence type="ECO:0000256" key="5">
    <source>
        <dbReference type="HAMAP-Rule" id="MF_01341"/>
    </source>
</evidence>
<dbReference type="EMBL" id="MIJF01000089">
    <property type="protein sequence ID" value="OEF96436.1"/>
    <property type="molecule type" value="Genomic_DNA"/>
</dbReference>
<dbReference type="HAMAP" id="MF_01341">
    <property type="entry name" value="Ribosomal_uL15"/>
    <property type="match status" value="1"/>
</dbReference>
<accession>A0A1D2YS39</accession>
<evidence type="ECO:0000256" key="4">
    <source>
        <dbReference type="ARBA" id="ARBA00023274"/>
    </source>
</evidence>
<evidence type="ECO:0000259" key="8">
    <source>
        <dbReference type="Pfam" id="PF00828"/>
    </source>
</evidence>
<dbReference type="InterPro" id="IPR030878">
    <property type="entry name" value="Ribosomal_uL15"/>
</dbReference>
<sequence>MKLHELKPAEGSRHTRKRVGRGIATGNGKTAGRGQKGQKARSGGGVRLGFEGGQTPLARRLPKRGFKNPTRKEYAIINLDVLNRFEAGTVVTPELLEEKGYVKQVKDGVKVLGNGELNVGLTVKAHKFSESAVKKIAAAGGQTEVI</sequence>
<dbReference type="GO" id="GO:0006412">
    <property type="term" value="P:translation"/>
    <property type="evidence" value="ECO:0007669"/>
    <property type="project" value="UniProtKB-UniRule"/>
</dbReference>
<dbReference type="OrthoDB" id="9810293at2"/>
<feature type="compositionally biased region" description="Gly residues" evidence="7">
    <location>
        <begin position="23"/>
        <end position="35"/>
    </location>
</feature>
<dbReference type="PROSITE" id="PS00475">
    <property type="entry name" value="RIBOSOMAL_L15"/>
    <property type="match status" value="1"/>
</dbReference>
<comment type="subunit">
    <text evidence="5">Part of the 50S ribosomal subunit.</text>
</comment>
<evidence type="ECO:0000313" key="9">
    <source>
        <dbReference type="EMBL" id="OEF96436.1"/>
    </source>
</evidence>
<evidence type="ECO:0000256" key="6">
    <source>
        <dbReference type="RuleBase" id="RU003888"/>
    </source>
</evidence>
<evidence type="ECO:0000256" key="1">
    <source>
        <dbReference type="ARBA" id="ARBA00007320"/>
    </source>
</evidence>
<dbReference type="PANTHER" id="PTHR12934">
    <property type="entry name" value="50S RIBOSOMAL PROTEIN L15"/>
    <property type="match status" value="1"/>
</dbReference>
<dbReference type="STRING" id="337097.BHF71_04595"/>
<dbReference type="InterPro" id="IPR005749">
    <property type="entry name" value="Ribosomal_uL15_bac-type"/>
</dbReference>
<dbReference type="GO" id="GO:0003735">
    <property type="term" value="F:structural constituent of ribosome"/>
    <property type="evidence" value="ECO:0007669"/>
    <property type="project" value="InterPro"/>
</dbReference>
<comment type="function">
    <text evidence="5">Binds to the 23S rRNA.</text>
</comment>
<dbReference type="SUPFAM" id="SSF52080">
    <property type="entry name" value="Ribosomal proteins L15p and L18e"/>
    <property type="match status" value="1"/>
</dbReference>
<dbReference type="NCBIfam" id="TIGR01071">
    <property type="entry name" value="rplO_bact"/>
    <property type="match status" value="1"/>
</dbReference>